<dbReference type="GeneID" id="19209523"/>
<feature type="transmembrane region" description="Helical" evidence="1">
    <location>
        <begin position="263"/>
        <end position="284"/>
    </location>
</feature>
<keyword evidence="1" id="KW-0472">Membrane</keyword>
<dbReference type="EMBL" id="JH711586">
    <property type="protein sequence ID" value="EIW76389.1"/>
    <property type="molecule type" value="Genomic_DNA"/>
</dbReference>
<name>A0A5M3MAY5_CONPW</name>
<protein>
    <submittedName>
        <fullName evidence="2">Uncharacterized protein</fullName>
    </submittedName>
</protein>
<keyword evidence="1" id="KW-0812">Transmembrane</keyword>
<feature type="transmembrane region" description="Helical" evidence="1">
    <location>
        <begin position="203"/>
        <end position="226"/>
    </location>
</feature>
<reference evidence="3" key="1">
    <citation type="journal article" date="2012" name="Science">
        <title>The Paleozoic origin of enzymatic lignin decomposition reconstructed from 31 fungal genomes.</title>
        <authorList>
            <person name="Floudas D."/>
            <person name="Binder M."/>
            <person name="Riley R."/>
            <person name="Barry K."/>
            <person name="Blanchette R.A."/>
            <person name="Henrissat B."/>
            <person name="Martinez A.T."/>
            <person name="Otillar R."/>
            <person name="Spatafora J.W."/>
            <person name="Yadav J.S."/>
            <person name="Aerts A."/>
            <person name="Benoit I."/>
            <person name="Boyd A."/>
            <person name="Carlson A."/>
            <person name="Copeland A."/>
            <person name="Coutinho P.M."/>
            <person name="de Vries R.P."/>
            <person name="Ferreira P."/>
            <person name="Findley K."/>
            <person name="Foster B."/>
            <person name="Gaskell J."/>
            <person name="Glotzer D."/>
            <person name="Gorecki P."/>
            <person name="Heitman J."/>
            <person name="Hesse C."/>
            <person name="Hori C."/>
            <person name="Igarashi K."/>
            <person name="Jurgens J.A."/>
            <person name="Kallen N."/>
            <person name="Kersten P."/>
            <person name="Kohler A."/>
            <person name="Kuees U."/>
            <person name="Kumar T.K.A."/>
            <person name="Kuo A."/>
            <person name="LaButti K."/>
            <person name="Larrondo L.F."/>
            <person name="Lindquist E."/>
            <person name="Ling A."/>
            <person name="Lombard V."/>
            <person name="Lucas S."/>
            <person name="Lundell T."/>
            <person name="Martin R."/>
            <person name="McLaughlin D.J."/>
            <person name="Morgenstern I."/>
            <person name="Morin E."/>
            <person name="Murat C."/>
            <person name="Nagy L.G."/>
            <person name="Nolan M."/>
            <person name="Ohm R.A."/>
            <person name="Patyshakuliyeva A."/>
            <person name="Rokas A."/>
            <person name="Ruiz-Duenas F.J."/>
            <person name="Sabat G."/>
            <person name="Salamov A."/>
            <person name="Samejima M."/>
            <person name="Schmutz J."/>
            <person name="Slot J.C."/>
            <person name="St John F."/>
            <person name="Stenlid J."/>
            <person name="Sun H."/>
            <person name="Sun S."/>
            <person name="Syed K."/>
            <person name="Tsang A."/>
            <person name="Wiebenga A."/>
            <person name="Young D."/>
            <person name="Pisabarro A."/>
            <person name="Eastwood D.C."/>
            <person name="Martin F."/>
            <person name="Cullen D."/>
            <person name="Grigoriev I.V."/>
            <person name="Hibbett D.S."/>
        </authorList>
    </citation>
    <scope>NUCLEOTIDE SEQUENCE [LARGE SCALE GENOMIC DNA]</scope>
    <source>
        <strain evidence="3">RWD-64-598 SS2</strain>
    </source>
</reference>
<proteinExistence type="predicted"/>
<dbReference type="Proteomes" id="UP000053558">
    <property type="component" value="Unassembled WGS sequence"/>
</dbReference>
<accession>A0A5M3MAY5</accession>
<dbReference type="RefSeq" id="XP_007773622.1">
    <property type="nucleotide sequence ID" value="XM_007775432.1"/>
</dbReference>
<comment type="caution">
    <text evidence="2">The sequence shown here is derived from an EMBL/GenBank/DDBJ whole genome shotgun (WGS) entry which is preliminary data.</text>
</comment>
<dbReference type="KEGG" id="cput:CONPUDRAFT_76742"/>
<evidence type="ECO:0000313" key="2">
    <source>
        <dbReference type="EMBL" id="EIW76389.1"/>
    </source>
</evidence>
<keyword evidence="3" id="KW-1185">Reference proteome</keyword>
<dbReference type="AlphaFoldDB" id="A0A5M3MAY5"/>
<feature type="transmembrane region" description="Helical" evidence="1">
    <location>
        <begin position="175"/>
        <end position="196"/>
    </location>
</feature>
<keyword evidence="1" id="KW-1133">Transmembrane helix</keyword>
<organism evidence="2 3">
    <name type="scientific">Coniophora puteana (strain RWD-64-598)</name>
    <name type="common">Brown rot fungus</name>
    <dbReference type="NCBI Taxonomy" id="741705"/>
    <lineage>
        <taxon>Eukaryota</taxon>
        <taxon>Fungi</taxon>
        <taxon>Dikarya</taxon>
        <taxon>Basidiomycota</taxon>
        <taxon>Agaricomycotina</taxon>
        <taxon>Agaricomycetes</taxon>
        <taxon>Agaricomycetidae</taxon>
        <taxon>Boletales</taxon>
        <taxon>Coniophorineae</taxon>
        <taxon>Coniophoraceae</taxon>
        <taxon>Coniophora</taxon>
    </lineage>
</organism>
<evidence type="ECO:0000256" key="1">
    <source>
        <dbReference type="SAM" id="Phobius"/>
    </source>
</evidence>
<sequence>MTIACVLPCLSLKMAAHLKPTLGSSVMISSVRYVDNYLSCAKLSGDLTPTAMILSDRDTGEFSVPSRPPRFKLYVLKCIAAGIGAAMTTLMVYHYCRTHMAGSKTADQEALQNDGGVHSGYCDILAFYGPSWRCLSQPERTLYLPLDPQKSDTTMPTCPFRCLWLCVIVEVCETVIVFLLQGMIALRVHLLLLGVLSKGTFPLVLFATGFTISQFFNIIGTMLYIASSVGHTADNDILGIEYCGDAFNADGLGELTGTIFFPLANYSMIAFEVILGLSAMYYVASQIREGNWRDRKNLQGTVVSVLVRDNLFYFLA</sequence>
<evidence type="ECO:0000313" key="3">
    <source>
        <dbReference type="Proteomes" id="UP000053558"/>
    </source>
</evidence>
<gene>
    <name evidence="2" type="ORF">CONPUDRAFT_76742</name>
</gene>